<dbReference type="Pfam" id="PF02618">
    <property type="entry name" value="YceG"/>
    <property type="match status" value="1"/>
</dbReference>
<comment type="catalytic activity">
    <reaction evidence="7">
        <text>a peptidoglycan chain = a peptidoglycan chain with N-acetyl-1,6-anhydromuramyl-[peptide] at the reducing end + a peptidoglycan chain with N-acetylglucosamine at the non-reducing end.</text>
        <dbReference type="EC" id="4.2.2.29"/>
    </reaction>
</comment>
<gene>
    <name evidence="7 8" type="primary">mltG</name>
    <name evidence="8" type="ORF">DLJ54_07540</name>
</gene>
<name>A0A364V4Q2_9CORY</name>
<comment type="caution">
    <text evidence="8">The sequence shown here is derived from an EMBL/GenBank/DDBJ whole genome shotgun (WGS) entry which is preliminary data.</text>
</comment>
<dbReference type="Gene3D" id="3.30.160.60">
    <property type="entry name" value="Classic Zinc Finger"/>
    <property type="match status" value="1"/>
</dbReference>
<dbReference type="InterPro" id="IPR003770">
    <property type="entry name" value="MLTG-like"/>
</dbReference>
<evidence type="ECO:0000256" key="3">
    <source>
        <dbReference type="ARBA" id="ARBA00022989"/>
    </source>
</evidence>
<dbReference type="GO" id="GO:0071555">
    <property type="term" value="P:cell wall organization"/>
    <property type="evidence" value="ECO:0007669"/>
    <property type="project" value="UniProtKB-KW"/>
</dbReference>
<evidence type="ECO:0000256" key="4">
    <source>
        <dbReference type="ARBA" id="ARBA00023136"/>
    </source>
</evidence>
<evidence type="ECO:0000313" key="8">
    <source>
        <dbReference type="EMBL" id="RAV31597.1"/>
    </source>
</evidence>
<comment type="similarity">
    <text evidence="7">Belongs to the transglycosylase MltG family.</text>
</comment>
<keyword evidence="5 7" id="KW-0456">Lyase</keyword>
<keyword evidence="9" id="KW-1185">Reference proteome</keyword>
<sequence length="378" mass="41137">MQPKYRRRRQLAAALAVALITLLVGVTAYVFYVREVRGNRDYEGSGTGDVIMVRVEDGDSVSALAPKLVDEHIVGSRKALINQAEKTNASLMAGYYPLRKEMSAEAALKTLTDEKQRQGVVDVPTGATLDDVRVVGGQTRPGIFTLISQQTCKDPGTCVTPEKLRDAVAQTPAAELGVPQWAQAAVNARGADPRRIEGLISPGIHVFNPQLDAKEIVKDVVTDSAQTYEDTGLEQAAAQVKLKPYEMITAASLVEREAPSGDFDKVARVILNRLDVKQRLEFDSTVNYAIDEQEVATTNQDRERVTPWNTYAKEGLPDTPISSPGLAALKAVENPAPGDWLYFVTVDKNGTTVFNKDFADHQRAVAQSQSNGVLDSAR</sequence>
<feature type="site" description="Important for catalytic activity" evidence="7">
    <location>
        <position position="257"/>
    </location>
</feature>
<dbReference type="NCBIfam" id="TIGR00247">
    <property type="entry name" value="endolytic transglycosylase MltG"/>
    <property type="match status" value="1"/>
</dbReference>
<evidence type="ECO:0000256" key="1">
    <source>
        <dbReference type="ARBA" id="ARBA00022475"/>
    </source>
</evidence>
<keyword evidence="3 7" id="KW-1133">Transmembrane helix</keyword>
<dbReference type="EC" id="4.2.2.29" evidence="7"/>
<dbReference type="PANTHER" id="PTHR30518:SF2">
    <property type="entry name" value="ENDOLYTIC MUREIN TRANSGLYCOSYLASE"/>
    <property type="match status" value="1"/>
</dbReference>
<dbReference type="AlphaFoldDB" id="A0A364V4Q2"/>
<dbReference type="Proteomes" id="UP000251577">
    <property type="component" value="Unassembled WGS sequence"/>
</dbReference>
<proteinExistence type="inferred from homology"/>
<evidence type="ECO:0000256" key="2">
    <source>
        <dbReference type="ARBA" id="ARBA00022692"/>
    </source>
</evidence>
<dbReference type="EMBL" id="QHCV01000075">
    <property type="protein sequence ID" value="RAV31597.1"/>
    <property type="molecule type" value="Genomic_DNA"/>
</dbReference>
<dbReference type="GO" id="GO:0009252">
    <property type="term" value="P:peptidoglycan biosynthetic process"/>
    <property type="evidence" value="ECO:0007669"/>
    <property type="project" value="UniProtKB-UniRule"/>
</dbReference>
<reference evidence="8 9" key="1">
    <citation type="journal article" date="2018" name="Syst. Appl. Microbiol.">
        <title>Corynebacterium heidelbergense sp. nov., isolated from the preen glands of Egyptian geese (Alopochen aegyptiacus).</title>
        <authorList>
            <person name="Braun M.S."/>
            <person name="Wang E."/>
            <person name="Zimmermann S."/>
            <person name="Wink M."/>
        </authorList>
    </citation>
    <scope>NUCLEOTIDE SEQUENCE [LARGE SCALE GENOMIC DNA]</scope>
    <source>
        <strain evidence="8 9">647</strain>
    </source>
</reference>
<comment type="function">
    <text evidence="7">Functions as a peptidoglycan terminase that cleaves nascent peptidoglycan strands endolytically to terminate their elongation.</text>
</comment>
<dbReference type="GO" id="GO:0005886">
    <property type="term" value="C:plasma membrane"/>
    <property type="evidence" value="ECO:0007669"/>
    <property type="project" value="UniProtKB-UniRule"/>
</dbReference>
<dbReference type="HAMAP" id="MF_02065">
    <property type="entry name" value="MltG"/>
    <property type="match status" value="1"/>
</dbReference>
<evidence type="ECO:0000256" key="5">
    <source>
        <dbReference type="ARBA" id="ARBA00023239"/>
    </source>
</evidence>
<organism evidence="8 9">
    <name type="scientific">Corynebacterium heidelbergense</name>
    <dbReference type="NCBI Taxonomy" id="2055947"/>
    <lineage>
        <taxon>Bacteria</taxon>
        <taxon>Bacillati</taxon>
        <taxon>Actinomycetota</taxon>
        <taxon>Actinomycetes</taxon>
        <taxon>Mycobacteriales</taxon>
        <taxon>Corynebacteriaceae</taxon>
        <taxon>Corynebacterium</taxon>
    </lineage>
</organism>
<dbReference type="GO" id="GO:0008932">
    <property type="term" value="F:lytic endotransglycosylase activity"/>
    <property type="evidence" value="ECO:0007669"/>
    <property type="project" value="UniProtKB-UniRule"/>
</dbReference>
<evidence type="ECO:0000256" key="6">
    <source>
        <dbReference type="ARBA" id="ARBA00023316"/>
    </source>
</evidence>
<evidence type="ECO:0000313" key="9">
    <source>
        <dbReference type="Proteomes" id="UP000251577"/>
    </source>
</evidence>
<accession>A0A364V4Q2</accession>
<keyword evidence="4 7" id="KW-0472">Membrane</keyword>
<dbReference type="PANTHER" id="PTHR30518">
    <property type="entry name" value="ENDOLYTIC MUREIN TRANSGLYCOSYLASE"/>
    <property type="match status" value="1"/>
</dbReference>
<evidence type="ECO:0000256" key="7">
    <source>
        <dbReference type="HAMAP-Rule" id="MF_02065"/>
    </source>
</evidence>
<keyword evidence="6 7" id="KW-0961">Cell wall biogenesis/degradation</keyword>
<dbReference type="RefSeq" id="WP_113631137.1">
    <property type="nucleotide sequence ID" value="NZ_QHCV01000075.1"/>
</dbReference>
<keyword evidence="2 7" id="KW-0812">Transmembrane</keyword>
<dbReference type="Gene3D" id="3.30.1490.480">
    <property type="entry name" value="Endolytic murein transglycosylase"/>
    <property type="match status" value="1"/>
</dbReference>
<keyword evidence="1 7" id="KW-1003">Cell membrane</keyword>
<protein>
    <recommendedName>
        <fullName evidence="7">Endolytic murein transglycosylase</fullName>
        <ecNumber evidence="7">4.2.2.29</ecNumber>
    </recommendedName>
    <alternativeName>
        <fullName evidence="7">Peptidoglycan lytic transglycosylase</fullName>
    </alternativeName>
    <alternativeName>
        <fullName evidence="7">Peptidoglycan polymerization terminase</fullName>
    </alternativeName>
</protein>